<feature type="domain" description="RNA polymerase sigma-70 region 2" evidence="5">
    <location>
        <begin position="22"/>
        <end position="88"/>
    </location>
</feature>
<reference evidence="7 8" key="1">
    <citation type="submission" date="2014-06" db="EMBL/GenBank/DDBJ databases">
        <title>Draft genome sequence of Paenibacillus sp. MSt1.</title>
        <authorList>
            <person name="Aw Y.K."/>
            <person name="Ong K.S."/>
            <person name="Gan H.M."/>
            <person name="Lee S.M."/>
        </authorList>
    </citation>
    <scope>NUCLEOTIDE SEQUENCE [LARGE SCALE GENOMIC DNA]</scope>
    <source>
        <strain evidence="7 8">MSt1</strain>
    </source>
</reference>
<protein>
    <submittedName>
        <fullName evidence="7">RNA polymerase subunit sigma-24</fullName>
    </submittedName>
</protein>
<evidence type="ECO:0000256" key="3">
    <source>
        <dbReference type="ARBA" id="ARBA00023082"/>
    </source>
</evidence>
<keyword evidence="2" id="KW-0805">Transcription regulation</keyword>
<evidence type="ECO:0000256" key="2">
    <source>
        <dbReference type="ARBA" id="ARBA00023015"/>
    </source>
</evidence>
<dbReference type="GO" id="GO:0006352">
    <property type="term" value="P:DNA-templated transcription initiation"/>
    <property type="evidence" value="ECO:0007669"/>
    <property type="project" value="InterPro"/>
</dbReference>
<dbReference type="InterPro" id="IPR013249">
    <property type="entry name" value="RNA_pol_sigma70_r4_t2"/>
</dbReference>
<dbReference type="EMBL" id="JNVM01000012">
    <property type="protein sequence ID" value="KEQ25126.1"/>
    <property type="molecule type" value="Genomic_DNA"/>
</dbReference>
<accession>A0A081P353</accession>
<dbReference type="InterPro" id="IPR036388">
    <property type="entry name" value="WH-like_DNA-bd_sf"/>
</dbReference>
<keyword evidence="3" id="KW-0731">Sigma factor</keyword>
<dbReference type="GO" id="GO:0003677">
    <property type="term" value="F:DNA binding"/>
    <property type="evidence" value="ECO:0007669"/>
    <property type="project" value="InterPro"/>
</dbReference>
<evidence type="ECO:0000259" key="6">
    <source>
        <dbReference type="Pfam" id="PF08281"/>
    </source>
</evidence>
<dbReference type="Proteomes" id="UP000028123">
    <property type="component" value="Unassembled WGS sequence"/>
</dbReference>
<dbReference type="InterPro" id="IPR013325">
    <property type="entry name" value="RNA_pol_sigma_r2"/>
</dbReference>
<sequence>MDQEKLYMKQCRNGDKEAFFKLVEPLLGRVYSTSAAILRSSHLAEDAVQNALLEAYQAIMNGKNIRNFKSWFNHLTACRALDLARQRSKLASRTGDLEEIEVPDEQASPIDALIHKEAGHELLESVMSLDINHRTVVILYYYQELSIDEIADVLSVKKGTIKSRLHAARLKLNEKMMQPNPKQVMEC</sequence>
<dbReference type="PANTHER" id="PTHR43133">
    <property type="entry name" value="RNA POLYMERASE ECF-TYPE SIGMA FACTO"/>
    <property type="match status" value="1"/>
</dbReference>
<dbReference type="Pfam" id="PF04542">
    <property type="entry name" value="Sigma70_r2"/>
    <property type="match status" value="1"/>
</dbReference>
<comment type="caution">
    <text evidence="7">The sequence shown here is derived from an EMBL/GenBank/DDBJ whole genome shotgun (WGS) entry which is preliminary data.</text>
</comment>
<evidence type="ECO:0000259" key="5">
    <source>
        <dbReference type="Pfam" id="PF04542"/>
    </source>
</evidence>
<dbReference type="NCBIfam" id="TIGR02937">
    <property type="entry name" value="sigma70-ECF"/>
    <property type="match status" value="1"/>
</dbReference>
<dbReference type="eggNOG" id="COG1595">
    <property type="taxonomic scope" value="Bacteria"/>
</dbReference>
<proteinExistence type="inferred from homology"/>
<evidence type="ECO:0000313" key="7">
    <source>
        <dbReference type="EMBL" id="KEQ25126.1"/>
    </source>
</evidence>
<evidence type="ECO:0000313" key="8">
    <source>
        <dbReference type="Proteomes" id="UP000028123"/>
    </source>
</evidence>
<dbReference type="Gene3D" id="1.10.1740.10">
    <property type="match status" value="1"/>
</dbReference>
<dbReference type="GO" id="GO:0016987">
    <property type="term" value="F:sigma factor activity"/>
    <property type="evidence" value="ECO:0007669"/>
    <property type="project" value="UniProtKB-KW"/>
</dbReference>
<dbReference type="SUPFAM" id="SSF88659">
    <property type="entry name" value="Sigma3 and sigma4 domains of RNA polymerase sigma factors"/>
    <property type="match status" value="1"/>
</dbReference>
<keyword evidence="8" id="KW-1185">Reference proteome</keyword>
<dbReference type="OrthoDB" id="9784984at2"/>
<gene>
    <name evidence="7" type="ORF">ET33_05410</name>
</gene>
<dbReference type="PANTHER" id="PTHR43133:SF51">
    <property type="entry name" value="RNA POLYMERASE SIGMA FACTOR"/>
    <property type="match status" value="1"/>
</dbReference>
<dbReference type="InterPro" id="IPR007627">
    <property type="entry name" value="RNA_pol_sigma70_r2"/>
</dbReference>
<comment type="similarity">
    <text evidence="1">Belongs to the sigma-70 factor family. ECF subfamily.</text>
</comment>
<dbReference type="InterPro" id="IPR013324">
    <property type="entry name" value="RNA_pol_sigma_r3/r4-like"/>
</dbReference>
<feature type="domain" description="RNA polymerase sigma factor 70 region 4 type 2" evidence="6">
    <location>
        <begin position="121"/>
        <end position="172"/>
    </location>
</feature>
<evidence type="ECO:0000256" key="1">
    <source>
        <dbReference type="ARBA" id="ARBA00010641"/>
    </source>
</evidence>
<dbReference type="AlphaFoldDB" id="A0A081P353"/>
<dbReference type="RefSeq" id="WP_036683665.1">
    <property type="nucleotide sequence ID" value="NZ_JNVM01000012.1"/>
</dbReference>
<name>A0A081P353_9BACL</name>
<keyword evidence="4" id="KW-0804">Transcription</keyword>
<dbReference type="Gene3D" id="1.10.10.10">
    <property type="entry name" value="Winged helix-like DNA-binding domain superfamily/Winged helix DNA-binding domain"/>
    <property type="match status" value="1"/>
</dbReference>
<dbReference type="SUPFAM" id="SSF88946">
    <property type="entry name" value="Sigma2 domain of RNA polymerase sigma factors"/>
    <property type="match status" value="1"/>
</dbReference>
<evidence type="ECO:0000256" key="4">
    <source>
        <dbReference type="ARBA" id="ARBA00023163"/>
    </source>
</evidence>
<organism evidence="7 8">
    <name type="scientific">Paenibacillus tyrfis</name>
    <dbReference type="NCBI Taxonomy" id="1501230"/>
    <lineage>
        <taxon>Bacteria</taxon>
        <taxon>Bacillati</taxon>
        <taxon>Bacillota</taxon>
        <taxon>Bacilli</taxon>
        <taxon>Bacillales</taxon>
        <taxon>Paenibacillaceae</taxon>
        <taxon>Paenibacillus</taxon>
    </lineage>
</organism>
<dbReference type="Pfam" id="PF08281">
    <property type="entry name" value="Sigma70_r4_2"/>
    <property type="match status" value="1"/>
</dbReference>
<dbReference type="CDD" id="cd06171">
    <property type="entry name" value="Sigma70_r4"/>
    <property type="match status" value="1"/>
</dbReference>
<dbReference type="InterPro" id="IPR014284">
    <property type="entry name" value="RNA_pol_sigma-70_dom"/>
</dbReference>
<dbReference type="InterPro" id="IPR039425">
    <property type="entry name" value="RNA_pol_sigma-70-like"/>
</dbReference>